<organism evidence="3 4">
    <name type="scientific">Prochlorococcus marinus (strain SARG / CCMP1375 / SS120)</name>
    <dbReference type="NCBI Taxonomy" id="167539"/>
    <lineage>
        <taxon>Bacteria</taxon>
        <taxon>Bacillati</taxon>
        <taxon>Cyanobacteriota</taxon>
        <taxon>Cyanophyceae</taxon>
        <taxon>Synechococcales</taxon>
        <taxon>Prochlorococcaceae</taxon>
        <taxon>Prochlorococcus</taxon>
    </lineage>
</organism>
<evidence type="ECO:0000256" key="1">
    <source>
        <dbReference type="ARBA" id="ARBA00007884"/>
    </source>
</evidence>
<dbReference type="Proteomes" id="UP000001420">
    <property type="component" value="Chromosome"/>
</dbReference>
<dbReference type="AlphaFoldDB" id="Q7VC97"/>
<comment type="similarity">
    <text evidence="1">Belongs to the CIA30 family.</text>
</comment>
<proteinExistence type="inferred from homology"/>
<dbReference type="Pfam" id="PF08547">
    <property type="entry name" value="CIA30"/>
    <property type="match status" value="1"/>
</dbReference>
<sequence length="184" mass="19746">MVADALLIASSDEFSNWMTINDTIMGGSSTAVCQVTSKGLSLEGDLIEENGGFVSCRSPALSPPLDLSAFLGIQLDVEGQGRTLKFAISCGDGFTRVTDYLSGGLRWVAEFKTLKSGITQAKIPFDSFKPTIRARPVRLPIKFSANSISQFQLLHSKFGADGNSNLGFRAGKFLILIHSISAYS</sequence>
<dbReference type="GO" id="GO:0010257">
    <property type="term" value="P:NADH dehydrogenase complex assembly"/>
    <property type="evidence" value="ECO:0007669"/>
    <property type="project" value="TreeGrafter"/>
</dbReference>
<dbReference type="SUPFAM" id="SSF49785">
    <property type="entry name" value="Galactose-binding domain-like"/>
    <property type="match status" value="1"/>
</dbReference>
<evidence type="ECO:0000313" key="3">
    <source>
        <dbReference type="EMBL" id="AAP99889.1"/>
    </source>
</evidence>
<accession>Q7VC97</accession>
<reference evidence="3 4" key="1">
    <citation type="journal article" date="2003" name="Proc. Natl. Acad. Sci. U.S.A.">
        <title>Genome sequence of the cyanobacterium Prochlorococcus marinus SS120, a nearly minimal oxyphototrophic genome.</title>
        <authorList>
            <person name="Dufresne A."/>
            <person name="Salanoubat M."/>
            <person name="Partensky F."/>
            <person name="Artiguenave F."/>
            <person name="Axmann I.M."/>
            <person name="Barbe V."/>
            <person name="Duprat S."/>
            <person name="Galperin M.Y."/>
            <person name="Koonin E.V."/>
            <person name="Le Gall F."/>
            <person name="Makarova K.S."/>
            <person name="Ostrowski M."/>
            <person name="Oztas S."/>
            <person name="Robert C."/>
            <person name="Rogozin I.B."/>
            <person name="Scanlan D.J."/>
            <person name="Tandeau de Marsac N."/>
            <person name="Weissenbach J."/>
            <person name="Wincker P."/>
            <person name="Wolf Y.I."/>
            <person name="Hess W.R."/>
        </authorList>
    </citation>
    <scope>NUCLEOTIDE SEQUENCE [LARGE SCALE GENOMIC DNA]</scope>
    <source>
        <strain evidence="4">SARG / CCMP1375 / SS120</strain>
    </source>
</reference>
<dbReference type="InterPro" id="IPR008979">
    <property type="entry name" value="Galactose-bd-like_sf"/>
</dbReference>
<dbReference type="RefSeq" id="WP_011124997.1">
    <property type="nucleotide sequence ID" value="NC_005042.1"/>
</dbReference>
<dbReference type="PANTHER" id="PTHR13194">
    <property type="entry name" value="COMPLEX I INTERMEDIATE-ASSOCIATED PROTEIN 30"/>
    <property type="match status" value="1"/>
</dbReference>
<dbReference type="STRING" id="167539.Pro_0845"/>
<keyword evidence="4" id="KW-1185">Reference proteome</keyword>
<dbReference type="HOGENOM" id="CLU_059028_5_1_3"/>
<dbReference type="GO" id="GO:0051082">
    <property type="term" value="F:unfolded protein binding"/>
    <property type="evidence" value="ECO:0007669"/>
    <property type="project" value="TreeGrafter"/>
</dbReference>
<dbReference type="Gene3D" id="2.60.120.430">
    <property type="entry name" value="Galactose-binding lectin"/>
    <property type="match status" value="1"/>
</dbReference>
<protein>
    <submittedName>
        <fullName evidence="3">NAD dependent epimerase/dehydratase</fullName>
    </submittedName>
</protein>
<dbReference type="EMBL" id="AE017126">
    <property type="protein sequence ID" value="AAP99889.1"/>
    <property type="molecule type" value="Genomic_DNA"/>
</dbReference>
<name>Q7VC97_PROMA</name>
<dbReference type="InterPro" id="IPR039131">
    <property type="entry name" value="NDUFAF1"/>
</dbReference>
<gene>
    <name evidence="3" type="ordered locus">Pro_0845</name>
</gene>
<dbReference type="PANTHER" id="PTHR13194:SF19">
    <property type="entry name" value="NAD(P)-BINDING ROSSMANN-FOLD SUPERFAMILY PROTEIN"/>
    <property type="match status" value="1"/>
</dbReference>
<feature type="domain" description="NADH:ubiquinone oxidoreductase intermediate-associated protein 30" evidence="2">
    <location>
        <begin position="9"/>
        <end position="173"/>
    </location>
</feature>
<evidence type="ECO:0000259" key="2">
    <source>
        <dbReference type="Pfam" id="PF08547"/>
    </source>
</evidence>
<evidence type="ECO:0000313" key="4">
    <source>
        <dbReference type="Proteomes" id="UP000001420"/>
    </source>
</evidence>
<dbReference type="InterPro" id="IPR013857">
    <property type="entry name" value="NADH-UbQ_OxRdtase-assoc_prot30"/>
</dbReference>
<dbReference type="PATRIC" id="fig|167539.5.peg.893"/>
<dbReference type="OrthoDB" id="442188at2"/>
<dbReference type="eggNOG" id="COG0702">
    <property type="taxonomic scope" value="Bacteria"/>
</dbReference>
<dbReference type="KEGG" id="pma:Pro_0845"/>
<dbReference type="EnsemblBacteria" id="AAP99889">
    <property type="protein sequence ID" value="AAP99889"/>
    <property type="gene ID" value="Pro_0845"/>
</dbReference>